<keyword evidence="2" id="KW-1133">Transmembrane helix</keyword>
<dbReference type="Proteomes" id="UP000735302">
    <property type="component" value="Unassembled WGS sequence"/>
</dbReference>
<evidence type="ECO:0000256" key="2">
    <source>
        <dbReference type="SAM" id="Phobius"/>
    </source>
</evidence>
<reference evidence="3 4" key="1">
    <citation type="journal article" date="2021" name="Elife">
        <title>Chloroplast acquisition without the gene transfer in kleptoplastic sea slugs, Plakobranchus ocellatus.</title>
        <authorList>
            <person name="Maeda T."/>
            <person name="Takahashi S."/>
            <person name="Yoshida T."/>
            <person name="Shimamura S."/>
            <person name="Takaki Y."/>
            <person name="Nagai Y."/>
            <person name="Toyoda A."/>
            <person name="Suzuki Y."/>
            <person name="Arimoto A."/>
            <person name="Ishii H."/>
            <person name="Satoh N."/>
            <person name="Nishiyama T."/>
            <person name="Hasebe M."/>
            <person name="Maruyama T."/>
            <person name="Minagawa J."/>
            <person name="Obokata J."/>
            <person name="Shigenobu S."/>
        </authorList>
    </citation>
    <scope>NUCLEOTIDE SEQUENCE [LARGE SCALE GENOMIC DNA]</scope>
</reference>
<proteinExistence type="predicted"/>
<dbReference type="AlphaFoldDB" id="A0AAV4AU25"/>
<evidence type="ECO:0000313" key="3">
    <source>
        <dbReference type="EMBL" id="GFO10898.1"/>
    </source>
</evidence>
<keyword evidence="4" id="KW-1185">Reference proteome</keyword>
<feature type="transmembrane region" description="Helical" evidence="2">
    <location>
        <begin position="31"/>
        <end position="51"/>
    </location>
</feature>
<keyword evidence="2" id="KW-0812">Transmembrane</keyword>
<evidence type="ECO:0000256" key="1">
    <source>
        <dbReference type="SAM" id="MobiDB-lite"/>
    </source>
</evidence>
<name>A0AAV4AU25_9GAST</name>
<evidence type="ECO:0000313" key="4">
    <source>
        <dbReference type="Proteomes" id="UP000735302"/>
    </source>
</evidence>
<keyword evidence="2" id="KW-0472">Membrane</keyword>
<organism evidence="3 4">
    <name type="scientific">Plakobranchus ocellatus</name>
    <dbReference type="NCBI Taxonomy" id="259542"/>
    <lineage>
        <taxon>Eukaryota</taxon>
        <taxon>Metazoa</taxon>
        <taxon>Spiralia</taxon>
        <taxon>Lophotrochozoa</taxon>
        <taxon>Mollusca</taxon>
        <taxon>Gastropoda</taxon>
        <taxon>Heterobranchia</taxon>
        <taxon>Euthyneura</taxon>
        <taxon>Panpulmonata</taxon>
        <taxon>Sacoglossa</taxon>
        <taxon>Placobranchoidea</taxon>
        <taxon>Plakobranchidae</taxon>
        <taxon>Plakobranchus</taxon>
    </lineage>
</organism>
<gene>
    <name evidence="3" type="ORF">PoB_003740300</name>
</gene>
<sequence length="109" mass="12121">MDNLSDRLYLHAQIIYNPESYLTWRCFRLRLGITIFLSFLYMAAILGGGVATSSVRGARVEVDVEVEGAGSRTTATVDRRRAAAASQGERACPHSMLEHERPHRACSTH</sequence>
<feature type="region of interest" description="Disordered" evidence="1">
    <location>
        <begin position="73"/>
        <end position="109"/>
    </location>
</feature>
<protein>
    <submittedName>
        <fullName evidence="3">Uncharacterized protein</fullName>
    </submittedName>
</protein>
<dbReference type="EMBL" id="BLXT01004211">
    <property type="protein sequence ID" value="GFO10898.1"/>
    <property type="molecule type" value="Genomic_DNA"/>
</dbReference>
<accession>A0AAV4AU25</accession>
<comment type="caution">
    <text evidence="3">The sequence shown here is derived from an EMBL/GenBank/DDBJ whole genome shotgun (WGS) entry which is preliminary data.</text>
</comment>